<dbReference type="SUPFAM" id="SSF52374">
    <property type="entry name" value="Nucleotidylyl transferase"/>
    <property type="match status" value="1"/>
</dbReference>
<evidence type="ECO:0000256" key="2">
    <source>
        <dbReference type="ARBA" id="ARBA00013164"/>
    </source>
</evidence>
<dbReference type="InterPro" id="IPR013155">
    <property type="entry name" value="M/V/L/I-tRNA-synth_anticd-bd"/>
</dbReference>
<protein>
    <recommendedName>
        <fullName evidence="2">leucine--tRNA ligase</fullName>
        <ecNumber evidence="2">6.1.1.4</ecNumber>
    </recommendedName>
</protein>
<dbReference type="GO" id="GO:0005739">
    <property type="term" value="C:mitochondrion"/>
    <property type="evidence" value="ECO:0007669"/>
    <property type="project" value="UniProtKB-ARBA"/>
</dbReference>
<dbReference type="InterPro" id="IPR014729">
    <property type="entry name" value="Rossmann-like_a/b/a_fold"/>
</dbReference>
<dbReference type="EnsemblPlants" id="Kaladp0040s0334.1.v1.1">
    <property type="protein sequence ID" value="Kaladp0040s0334.1.v1.1"/>
    <property type="gene ID" value="Kaladp0040s0334.v1.1"/>
</dbReference>
<dbReference type="GO" id="GO:0005829">
    <property type="term" value="C:cytosol"/>
    <property type="evidence" value="ECO:0007669"/>
    <property type="project" value="TreeGrafter"/>
</dbReference>
<dbReference type="InterPro" id="IPR002302">
    <property type="entry name" value="Leu-tRNA-ligase"/>
</dbReference>
<dbReference type="HAMAP" id="MF_00049_B">
    <property type="entry name" value="Leu_tRNA_synth_B"/>
    <property type="match status" value="1"/>
</dbReference>
<dbReference type="GO" id="GO:0002161">
    <property type="term" value="F:aminoacyl-tRNA deacylase activity"/>
    <property type="evidence" value="ECO:0007669"/>
    <property type="project" value="InterPro"/>
</dbReference>
<evidence type="ECO:0000259" key="11">
    <source>
        <dbReference type="Pfam" id="PF00133"/>
    </source>
</evidence>
<dbReference type="NCBIfam" id="TIGR00396">
    <property type="entry name" value="leuS_bact"/>
    <property type="match status" value="1"/>
</dbReference>
<evidence type="ECO:0000256" key="4">
    <source>
        <dbReference type="ARBA" id="ARBA00022741"/>
    </source>
</evidence>
<dbReference type="Pfam" id="PF13603">
    <property type="entry name" value="tRNA-synt_1_2"/>
    <property type="match status" value="1"/>
</dbReference>
<comment type="catalytic activity">
    <reaction evidence="8">
        <text>tRNA(Leu) + L-leucine + ATP = L-leucyl-tRNA(Leu) + AMP + diphosphate</text>
        <dbReference type="Rhea" id="RHEA:11688"/>
        <dbReference type="Rhea" id="RHEA-COMP:9613"/>
        <dbReference type="Rhea" id="RHEA-COMP:9622"/>
        <dbReference type="ChEBI" id="CHEBI:30616"/>
        <dbReference type="ChEBI" id="CHEBI:33019"/>
        <dbReference type="ChEBI" id="CHEBI:57427"/>
        <dbReference type="ChEBI" id="CHEBI:78442"/>
        <dbReference type="ChEBI" id="CHEBI:78494"/>
        <dbReference type="ChEBI" id="CHEBI:456215"/>
        <dbReference type="EC" id="6.1.1.4"/>
    </reaction>
</comment>
<feature type="domain" description="Aminoacyl-tRNA synthetase class Ia" evidence="11">
    <location>
        <begin position="833"/>
        <end position="863"/>
    </location>
</feature>
<dbReference type="FunFam" id="3.90.740.10:FF:000049">
    <property type="entry name" value="Os01g0120300 protein"/>
    <property type="match status" value="1"/>
</dbReference>
<dbReference type="FunFam" id="3.40.50.620:FF:000077">
    <property type="entry name" value="Leucine--tRNA ligase"/>
    <property type="match status" value="1"/>
</dbReference>
<keyword evidence="4 9" id="KW-0547">Nucleotide-binding</keyword>
<comment type="similarity">
    <text evidence="1 9">Belongs to the class-I aminoacyl-tRNA synthetase family.</text>
</comment>
<evidence type="ECO:0000259" key="13">
    <source>
        <dbReference type="Pfam" id="PF09334"/>
    </source>
</evidence>
<dbReference type="Gene3D" id="3.90.740.10">
    <property type="entry name" value="Valyl/Leucyl/Isoleucyl-tRNA synthetase, editing domain"/>
    <property type="match status" value="1"/>
</dbReference>
<dbReference type="InterPro" id="IPR009080">
    <property type="entry name" value="tRNAsynth_Ia_anticodon-bd"/>
</dbReference>
<dbReference type="InterPro" id="IPR002300">
    <property type="entry name" value="aa-tRNA-synth_Ia"/>
</dbReference>
<keyword evidence="5 9" id="KW-0067">ATP-binding</keyword>
<organism evidence="15 16">
    <name type="scientific">Kalanchoe fedtschenkoi</name>
    <name type="common">Lavender scallops</name>
    <name type="synonym">South American air plant</name>
    <dbReference type="NCBI Taxonomy" id="63787"/>
    <lineage>
        <taxon>Eukaryota</taxon>
        <taxon>Viridiplantae</taxon>
        <taxon>Streptophyta</taxon>
        <taxon>Embryophyta</taxon>
        <taxon>Tracheophyta</taxon>
        <taxon>Spermatophyta</taxon>
        <taxon>Magnoliopsida</taxon>
        <taxon>eudicotyledons</taxon>
        <taxon>Gunneridae</taxon>
        <taxon>Pentapetalae</taxon>
        <taxon>Saxifragales</taxon>
        <taxon>Crassulaceae</taxon>
        <taxon>Kalanchoe</taxon>
    </lineage>
</organism>
<feature type="domain" description="Methionyl/Leucyl tRNA synthetase" evidence="13">
    <location>
        <begin position="235"/>
        <end position="367"/>
    </location>
</feature>
<feature type="region of interest" description="Disordered" evidence="10">
    <location>
        <begin position="689"/>
        <end position="708"/>
    </location>
</feature>
<evidence type="ECO:0000256" key="1">
    <source>
        <dbReference type="ARBA" id="ARBA00005594"/>
    </source>
</evidence>
<dbReference type="Gene3D" id="3.40.50.620">
    <property type="entry name" value="HUPs"/>
    <property type="match status" value="1"/>
</dbReference>
<evidence type="ECO:0000256" key="9">
    <source>
        <dbReference type="RuleBase" id="RU363039"/>
    </source>
</evidence>
<dbReference type="FunFam" id="1.10.730.10:FF:000011">
    <property type="entry name" value="Leucine--tRNA ligase chloroplastic/mitochondrial"/>
    <property type="match status" value="1"/>
</dbReference>
<dbReference type="PANTHER" id="PTHR43740">
    <property type="entry name" value="LEUCYL-TRNA SYNTHETASE"/>
    <property type="match status" value="1"/>
</dbReference>
<dbReference type="InterPro" id="IPR009008">
    <property type="entry name" value="Val/Leu/Ile-tRNA-synth_edit"/>
</dbReference>
<dbReference type="GO" id="GO:0005524">
    <property type="term" value="F:ATP binding"/>
    <property type="evidence" value="ECO:0007669"/>
    <property type="project" value="UniProtKB-KW"/>
</dbReference>
<reference evidence="15" key="1">
    <citation type="submission" date="2021-01" db="UniProtKB">
        <authorList>
            <consortium name="EnsemblPlants"/>
        </authorList>
    </citation>
    <scope>IDENTIFICATION</scope>
</reference>
<dbReference type="Proteomes" id="UP000594263">
    <property type="component" value="Unplaced"/>
</dbReference>
<evidence type="ECO:0000256" key="5">
    <source>
        <dbReference type="ARBA" id="ARBA00022840"/>
    </source>
</evidence>
<proteinExistence type="inferred from homology"/>
<dbReference type="Gramene" id="Kaladp0040s0334.1.v1.1">
    <property type="protein sequence ID" value="Kaladp0040s0334.1.v1.1"/>
    <property type="gene ID" value="Kaladp0040s0334.v1.1"/>
</dbReference>
<dbReference type="Pfam" id="PF09334">
    <property type="entry name" value="tRNA-synt_1g"/>
    <property type="match status" value="1"/>
</dbReference>
<dbReference type="Pfam" id="PF00133">
    <property type="entry name" value="tRNA-synt_1"/>
    <property type="match status" value="1"/>
</dbReference>
<feature type="compositionally biased region" description="Basic residues" evidence="10">
    <location>
        <begin position="722"/>
        <end position="740"/>
    </location>
</feature>
<evidence type="ECO:0000313" key="16">
    <source>
        <dbReference type="Proteomes" id="UP000594263"/>
    </source>
</evidence>
<evidence type="ECO:0000256" key="6">
    <source>
        <dbReference type="ARBA" id="ARBA00022917"/>
    </source>
</evidence>
<dbReference type="SUPFAM" id="SSF47323">
    <property type="entry name" value="Anticodon-binding domain of a subclass of class I aminoacyl-tRNA synthetases"/>
    <property type="match status" value="1"/>
</dbReference>
<sequence>MLEASSKGGTEHQTGIVRLQRLLGWAPPRCWTLLRLHCLLSYDQTNKEVHQERLMIGALPKRTITDSGGATQKGVADVGEDDIGHYPGRRRMNLGGNSQDGEGLEAQVVVDILDWRGGCLHTPLELPTYPSLPPTQLRPHTPLVSFQSCKLYAPHIKSRRKCRSFRVLNSVVGRIGGENGGVGVELGESGEKKAKRAYPFHEIEPRWQRFWEENKTFRTPEDVDTSKPKYYVLDMFPYPSGSGLHVGHPLGYTPTDILSRLKRMQGYNVLHPMGWDAFGLPAEQFAIETGTHPKVTTVRNVDRFRIQLKSLGFSYDWDREISTVEPEYYKWTQWIFLQLLKRGLAYQAEVPVNWCPALGTVLANEEVIDGLSERGGHPVIRKPMRQWMLKITAYADPLLEDLEDLDWPESVKEMQRNWIGRSEGAELEFHVLDVNGQEKNSSITVYTTRPDTLFGATYLVLAPEHPLLPSLVSATQAKTVEEYKELATRKSDLERTELQKEKTGVFSGCYAKNPASGEAIPIWVADYVLGSYGTGAIMAVPAHDARDHEFALKYKIPIRLVVKPNVDSFNVSEAAYSGDGTLVNSSSAISGLDINGLASQEAISRVIQWAEHSGNGKKKVNFKLRDWLFARQRYWGEPIPVIFLEDSGEGVPVPESDLPLLLPELDDFTPTGTGEPPLSKAVTWVKTTDPATGKPAKRETNTMPQWAGSCCGEATEREARRAVRRRSERPRRHERVRRRSERPRRHDDRCGWVVFGVWTGDGVGLCLDGLCLEFGREMGLSCVWSLGDMGWRERMRGWGYTHGRWGWVVFGVMKSGEHFVLKDDPSIRLIARSHKMSKSRGNVVNPDDIVSEYGADSLRLYEMFMGPFRDAKTWSTSGIEGVHRFLSRTWRLIVGPPLSNGEFRDGTVVTDDEPSLEQLRALHKCIDKVTQEIEGTRFNTGISAMMEFLNAAYKWENQPRSIIKPFVLLLSPYAPHIAEELWSRLGYSDSLAYETFPKANPVYLKDTTIMLPVQINGKMRGTILIETNSSEEDAFALASSDEKLSKYLDSQTIKKRIYVPGKILNVIVVPQNAKVSSTR</sequence>
<dbReference type="OMA" id="GIEHACM"/>
<dbReference type="SUPFAM" id="SSF50677">
    <property type="entry name" value="ValRS/IleRS/LeuRS editing domain"/>
    <property type="match status" value="1"/>
</dbReference>
<evidence type="ECO:0000256" key="7">
    <source>
        <dbReference type="ARBA" id="ARBA00023146"/>
    </source>
</evidence>
<dbReference type="EC" id="6.1.1.4" evidence="2"/>
<dbReference type="PRINTS" id="PR00985">
    <property type="entry name" value="TRNASYNTHLEU"/>
</dbReference>
<evidence type="ECO:0000259" key="14">
    <source>
        <dbReference type="Pfam" id="PF13603"/>
    </source>
</evidence>
<evidence type="ECO:0000256" key="10">
    <source>
        <dbReference type="SAM" id="MobiDB-lite"/>
    </source>
</evidence>
<name>A0A7N0TNR5_KALFE</name>
<dbReference type="InterPro" id="IPR025709">
    <property type="entry name" value="Leu_tRNA-synth_edit"/>
</dbReference>
<dbReference type="PANTHER" id="PTHR43740:SF2">
    <property type="entry name" value="LEUCINE--TRNA LIGASE, MITOCHONDRIAL"/>
    <property type="match status" value="1"/>
</dbReference>
<keyword evidence="16" id="KW-1185">Reference proteome</keyword>
<keyword evidence="7 9" id="KW-0030">Aminoacyl-tRNA synthetase</keyword>
<dbReference type="InterPro" id="IPR015413">
    <property type="entry name" value="Methionyl/Leucyl_tRNA_Synth"/>
</dbReference>
<feature type="domain" description="Methionyl/Valyl/Leucyl/Isoleucyl-tRNA synthetase anticodon-binding" evidence="12">
    <location>
        <begin position="919"/>
        <end position="1031"/>
    </location>
</feature>
<dbReference type="GO" id="GO:0004823">
    <property type="term" value="F:leucine-tRNA ligase activity"/>
    <property type="evidence" value="ECO:0007669"/>
    <property type="project" value="UniProtKB-EC"/>
</dbReference>
<evidence type="ECO:0000313" key="15">
    <source>
        <dbReference type="EnsemblPlants" id="Kaladp0040s0334.1.v1.1"/>
    </source>
</evidence>
<dbReference type="CDD" id="cd00812">
    <property type="entry name" value="LeuRS_core"/>
    <property type="match status" value="1"/>
</dbReference>
<feature type="region of interest" description="Disordered" evidence="10">
    <location>
        <begin position="721"/>
        <end position="740"/>
    </location>
</feature>
<dbReference type="FunFam" id="1.10.730.10:FF:000012">
    <property type="entry name" value="Leucine--tRNA ligase"/>
    <property type="match status" value="1"/>
</dbReference>
<dbReference type="Gene3D" id="1.10.730.10">
    <property type="entry name" value="Isoleucyl-tRNA Synthetase, Domain 1"/>
    <property type="match status" value="2"/>
</dbReference>
<dbReference type="AlphaFoldDB" id="A0A7N0TNR5"/>
<dbReference type="Pfam" id="PF08264">
    <property type="entry name" value="Anticodon_1"/>
    <property type="match status" value="1"/>
</dbReference>
<evidence type="ECO:0000259" key="12">
    <source>
        <dbReference type="Pfam" id="PF08264"/>
    </source>
</evidence>
<evidence type="ECO:0000256" key="8">
    <source>
        <dbReference type="ARBA" id="ARBA00047469"/>
    </source>
</evidence>
<dbReference type="GO" id="GO:0006429">
    <property type="term" value="P:leucyl-tRNA aminoacylation"/>
    <property type="evidence" value="ECO:0007669"/>
    <property type="project" value="InterPro"/>
</dbReference>
<dbReference type="CDD" id="cd07958">
    <property type="entry name" value="Anticodon_Ia_Leu_BEm"/>
    <property type="match status" value="1"/>
</dbReference>
<evidence type="ECO:0000256" key="3">
    <source>
        <dbReference type="ARBA" id="ARBA00022598"/>
    </source>
</evidence>
<accession>A0A7N0TNR5</accession>
<keyword evidence="3 9" id="KW-0436">Ligase</keyword>
<keyword evidence="6 9" id="KW-0648">Protein biosynthesis</keyword>
<feature type="domain" description="Leucyl-tRNA synthetase editing" evidence="14">
    <location>
        <begin position="416"/>
        <end position="610"/>
    </location>
</feature>